<comment type="caution">
    <text evidence="2">The sequence shown here is derived from an EMBL/GenBank/DDBJ whole genome shotgun (WGS) entry which is preliminary data.</text>
</comment>
<gene>
    <name evidence="2" type="ORF">Xmlh_19500</name>
</gene>
<feature type="region of interest" description="Disordered" evidence="1">
    <location>
        <begin position="1"/>
        <end position="29"/>
    </location>
</feature>
<accession>A0A1T1NSJ7</accession>
<evidence type="ECO:0000313" key="2">
    <source>
        <dbReference type="EMBL" id="OOW66358.1"/>
    </source>
</evidence>
<sequence>MHHRQRQNVGRTHHQKDRHAAADGLQNETNERCDYHVAHRSGDAAEAGDCCNCMTRKQVRKQRKKTRQPAVLCGSGQPDQRDCPPHDACSQHDDMMPAA</sequence>
<feature type="compositionally biased region" description="Basic and acidic residues" evidence="1">
    <location>
        <begin position="79"/>
        <end position="99"/>
    </location>
</feature>
<protein>
    <submittedName>
        <fullName evidence="2">Uncharacterized protein</fullName>
    </submittedName>
</protein>
<feature type="region of interest" description="Disordered" evidence="1">
    <location>
        <begin position="61"/>
        <end position="99"/>
    </location>
</feature>
<organism evidence="2 3">
    <name type="scientific">Xanthomonas axonopodis pv. melhusii</name>
    <dbReference type="NCBI Taxonomy" id="487834"/>
    <lineage>
        <taxon>Bacteria</taxon>
        <taxon>Pseudomonadati</taxon>
        <taxon>Pseudomonadota</taxon>
        <taxon>Gammaproteobacteria</taxon>
        <taxon>Lysobacterales</taxon>
        <taxon>Lysobacteraceae</taxon>
        <taxon>Xanthomonas</taxon>
    </lineage>
</organism>
<dbReference type="EMBL" id="LOJW01000051">
    <property type="protein sequence ID" value="OOW66358.1"/>
    <property type="molecule type" value="Genomic_DNA"/>
</dbReference>
<reference evidence="2 3" key="1">
    <citation type="submission" date="2015-12" db="EMBL/GenBank/DDBJ databases">
        <authorList>
            <person name="Shamseldin A."/>
            <person name="Moawad H."/>
            <person name="Abd El-Rahim W.M."/>
            <person name="Sadowsky M.J."/>
        </authorList>
    </citation>
    <scope>NUCLEOTIDE SEQUENCE [LARGE SCALE GENOMIC DNA]</scope>
    <source>
        <strain evidence="2 3">LMG9050</strain>
    </source>
</reference>
<dbReference type="AlphaFoldDB" id="A0A1T1NSJ7"/>
<proteinExistence type="predicted"/>
<dbReference type="Proteomes" id="UP000190559">
    <property type="component" value="Unassembled WGS sequence"/>
</dbReference>
<evidence type="ECO:0000313" key="3">
    <source>
        <dbReference type="Proteomes" id="UP000190559"/>
    </source>
</evidence>
<feature type="compositionally biased region" description="Basic residues" evidence="1">
    <location>
        <begin position="1"/>
        <end position="17"/>
    </location>
</feature>
<name>A0A1T1NSJ7_9XANT</name>
<evidence type="ECO:0000256" key="1">
    <source>
        <dbReference type="SAM" id="MobiDB-lite"/>
    </source>
</evidence>